<dbReference type="Pfam" id="PF09425">
    <property type="entry name" value="Jas_motif"/>
    <property type="match status" value="1"/>
</dbReference>
<reference evidence="4 6" key="1">
    <citation type="submission" date="2019-05" db="EMBL/GenBank/DDBJ databases">
        <title>Mikania micrantha, genome provides insights into the molecular mechanism of rapid growth.</title>
        <authorList>
            <person name="Liu B."/>
        </authorList>
    </citation>
    <scope>NUCLEOTIDE SEQUENCE [LARGE SCALE GENOMIC DNA]</scope>
    <source>
        <strain evidence="4">NLD-2019</strain>
        <tissue evidence="4">Leaf</tissue>
    </source>
</reference>
<accession>A0A5N6LAN4</accession>
<dbReference type="EMBL" id="SZYD01000019">
    <property type="protein sequence ID" value="KAD2394029.1"/>
    <property type="molecule type" value="Genomic_DNA"/>
</dbReference>
<dbReference type="Proteomes" id="UP000326396">
    <property type="component" value="Linkage Group LG9"/>
</dbReference>
<dbReference type="GO" id="GO:0009611">
    <property type="term" value="P:response to wounding"/>
    <property type="evidence" value="ECO:0007669"/>
    <property type="project" value="UniProtKB-UniRule"/>
</dbReference>
<dbReference type="GO" id="GO:2000022">
    <property type="term" value="P:regulation of jasmonic acid mediated signaling pathway"/>
    <property type="evidence" value="ECO:0007669"/>
    <property type="project" value="UniProtKB-UniRule"/>
</dbReference>
<dbReference type="InterPro" id="IPR018467">
    <property type="entry name" value="CCT_CS"/>
</dbReference>
<dbReference type="PROSITE" id="PS51320">
    <property type="entry name" value="TIFY"/>
    <property type="match status" value="1"/>
</dbReference>
<comment type="function">
    <text evidence="2">Repressor of jasmonate responses.</text>
</comment>
<dbReference type="InterPro" id="IPR010399">
    <property type="entry name" value="Tify_dom"/>
</dbReference>
<evidence type="ECO:0000313" key="4">
    <source>
        <dbReference type="EMBL" id="KAC9514748.1"/>
    </source>
</evidence>
<dbReference type="OrthoDB" id="1937734at2759"/>
<dbReference type="InterPro" id="IPR040390">
    <property type="entry name" value="TIFY/JAZ"/>
</dbReference>
<protein>
    <recommendedName>
        <fullName evidence="2">Protein TIFY</fullName>
    </recommendedName>
    <alternativeName>
        <fullName evidence="2">Jasmonate ZIM domain-containing protein</fullName>
    </alternativeName>
</protein>
<dbReference type="AlphaFoldDB" id="A0A5N6LAN4"/>
<keyword evidence="2" id="KW-1184">Jasmonic acid signaling pathway</keyword>
<dbReference type="PANTHER" id="PTHR33077:SF52">
    <property type="entry name" value="PROTEIN TIFY 11D"/>
    <property type="match status" value="1"/>
</dbReference>
<organism evidence="4 6">
    <name type="scientific">Mikania micrantha</name>
    <name type="common">bitter vine</name>
    <dbReference type="NCBI Taxonomy" id="192012"/>
    <lineage>
        <taxon>Eukaryota</taxon>
        <taxon>Viridiplantae</taxon>
        <taxon>Streptophyta</taxon>
        <taxon>Embryophyta</taxon>
        <taxon>Tracheophyta</taxon>
        <taxon>Spermatophyta</taxon>
        <taxon>Magnoliopsida</taxon>
        <taxon>eudicotyledons</taxon>
        <taxon>Gunneridae</taxon>
        <taxon>Pentapetalae</taxon>
        <taxon>asterids</taxon>
        <taxon>campanulids</taxon>
        <taxon>Asterales</taxon>
        <taxon>Asteraceae</taxon>
        <taxon>Asteroideae</taxon>
        <taxon>Heliantheae alliance</taxon>
        <taxon>Eupatorieae</taxon>
        <taxon>Mikania</taxon>
    </lineage>
</organism>
<evidence type="ECO:0000313" key="5">
    <source>
        <dbReference type="EMBL" id="KAD2394029.1"/>
    </source>
</evidence>
<evidence type="ECO:0000313" key="6">
    <source>
        <dbReference type="Proteomes" id="UP000326396"/>
    </source>
</evidence>
<keyword evidence="2" id="KW-0539">Nucleus</keyword>
<gene>
    <name evidence="5" type="ORF">E3N88_41006</name>
    <name evidence="4" type="ORF">E3N88_45717</name>
</gene>
<evidence type="ECO:0000256" key="2">
    <source>
        <dbReference type="RuleBase" id="RU369065"/>
    </source>
</evidence>
<dbReference type="SMART" id="SM00979">
    <property type="entry name" value="TIFY"/>
    <property type="match status" value="1"/>
</dbReference>
<dbReference type="EMBL" id="SZYD01002467">
    <property type="protein sequence ID" value="KAC9514748.1"/>
    <property type="molecule type" value="Genomic_DNA"/>
</dbReference>
<dbReference type="PANTHER" id="PTHR33077">
    <property type="entry name" value="PROTEIN TIFY 4A-RELATED-RELATED"/>
    <property type="match status" value="1"/>
</dbReference>
<comment type="subcellular location">
    <subcellularLocation>
        <location evidence="2">Nucleus</location>
    </subcellularLocation>
</comment>
<dbReference type="Pfam" id="PF06200">
    <property type="entry name" value="tify"/>
    <property type="match status" value="1"/>
</dbReference>
<sequence length="219" mass="24481">MSTAKNCFSGTVAGKKSSFAMTCNRLSLFLKDKRSPRDFGTFDLKGKPEISSPATETNMTTVDLLSNMEFPVQTSEQMERSTTHLPRYVSLDSFCKPDDSTNKSVSGELVTPADNVSNTAQMTIFYRGKILVFDHVSADQARDLMLAASGASSDDQIQNRIQLDQILRGLRSDLPIARRSSLHKFLAKRKDRANERAPYQMRDRLMATASSNHEFDLNL</sequence>
<comment type="domain">
    <text evidence="2">The jas domain is required for interaction with COI1.</text>
</comment>
<proteinExistence type="inferred from homology"/>
<comment type="similarity">
    <text evidence="1 2">Belongs to the TIFY/JAZ family.</text>
</comment>
<dbReference type="GO" id="GO:0031347">
    <property type="term" value="P:regulation of defense response"/>
    <property type="evidence" value="ECO:0007669"/>
    <property type="project" value="UniProtKB-UniRule"/>
</dbReference>
<feature type="domain" description="Tify" evidence="3">
    <location>
        <begin position="115"/>
        <end position="150"/>
    </location>
</feature>
<name>A0A5N6LAN4_9ASTR</name>
<evidence type="ECO:0000256" key="1">
    <source>
        <dbReference type="ARBA" id="ARBA00008614"/>
    </source>
</evidence>
<keyword evidence="6" id="KW-1185">Reference proteome</keyword>
<evidence type="ECO:0000259" key="3">
    <source>
        <dbReference type="PROSITE" id="PS51320"/>
    </source>
</evidence>
<comment type="caution">
    <text evidence="4">The sequence shown here is derived from an EMBL/GenBank/DDBJ whole genome shotgun (WGS) entry which is preliminary data.</text>
</comment>
<dbReference type="GO" id="GO:0005634">
    <property type="term" value="C:nucleus"/>
    <property type="evidence" value="ECO:0007669"/>
    <property type="project" value="UniProtKB-SubCell"/>
</dbReference>